<organism evidence="2 3">
    <name type="scientific">Catenulispora acidiphila (strain DSM 44928 / JCM 14897 / NBRC 102108 / NRRL B-24433 / ID139908)</name>
    <dbReference type="NCBI Taxonomy" id="479433"/>
    <lineage>
        <taxon>Bacteria</taxon>
        <taxon>Bacillati</taxon>
        <taxon>Actinomycetota</taxon>
        <taxon>Actinomycetes</taxon>
        <taxon>Catenulisporales</taxon>
        <taxon>Catenulisporaceae</taxon>
        <taxon>Catenulispora</taxon>
    </lineage>
</organism>
<evidence type="ECO:0000256" key="1">
    <source>
        <dbReference type="SAM" id="MobiDB-lite"/>
    </source>
</evidence>
<keyword evidence="3" id="KW-1185">Reference proteome</keyword>
<dbReference type="STRING" id="479433.Caci_4092"/>
<evidence type="ECO:0000313" key="3">
    <source>
        <dbReference type="Proteomes" id="UP000000851"/>
    </source>
</evidence>
<dbReference type="HOGENOM" id="CLU_2341620_0_0_11"/>
<protein>
    <submittedName>
        <fullName evidence="2">Uncharacterized protein</fullName>
    </submittedName>
</protein>
<accession>C7QGB2</accession>
<dbReference type="AlphaFoldDB" id="C7QGB2"/>
<gene>
    <name evidence="2" type="ordered locus">Caci_4092</name>
</gene>
<feature type="compositionally biased region" description="Basic residues" evidence="1">
    <location>
        <begin position="78"/>
        <end position="88"/>
    </location>
</feature>
<dbReference type="InParanoid" id="C7QGB2"/>
<dbReference type="EMBL" id="CP001700">
    <property type="protein sequence ID" value="ACU72957.1"/>
    <property type="molecule type" value="Genomic_DNA"/>
</dbReference>
<name>C7QGB2_CATAD</name>
<reference evidence="2 3" key="1">
    <citation type="journal article" date="2009" name="Stand. Genomic Sci.">
        <title>Complete genome sequence of Catenulispora acidiphila type strain (ID 139908).</title>
        <authorList>
            <person name="Copeland A."/>
            <person name="Lapidus A."/>
            <person name="Glavina Del Rio T."/>
            <person name="Nolan M."/>
            <person name="Lucas S."/>
            <person name="Chen F."/>
            <person name="Tice H."/>
            <person name="Cheng J.F."/>
            <person name="Bruce D."/>
            <person name="Goodwin L."/>
            <person name="Pitluck S."/>
            <person name="Mikhailova N."/>
            <person name="Pati A."/>
            <person name="Ivanova N."/>
            <person name="Mavromatis K."/>
            <person name="Chen A."/>
            <person name="Palaniappan K."/>
            <person name="Chain P."/>
            <person name="Land M."/>
            <person name="Hauser L."/>
            <person name="Chang Y.J."/>
            <person name="Jeffries C.D."/>
            <person name="Chertkov O."/>
            <person name="Brettin T."/>
            <person name="Detter J.C."/>
            <person name="Han C."/>
            <person name="Ali Z."/>
            <person name="Tindall B.J."/>
            <person name="Goker M."/>
            <person name="Bristow J."/>
            <person name="Eisen J.A."/>
            <person name="Markowitz V."/>
            <person name="Hugenholtz P."/>
            <person name="Kyrpides N.C."/>
            <person name="Klenk H.P."/>
        </authorList>
    </citation>
    <scope>NUCLEOTIDE SEQUENCE [LARGE SCALE GENOMIC DNA]</scope>
    <source>
        <strain evidence="3">DSM 44928 / JCM 14897 / NBRC 102108 / NRRL B-24433 / ID139908</strain>
    </source>
</reference>
<dbReference type="Proteomes" id="UP000000851">
    <property type="component" value="Chromosome"/>
</dbReference>
<evidence type="ECO:0000313" key="2">
    <source>
        <dbReference type="EMBL" id="ACU72957.1"/>
    </source>
</evidence>
<dbReference type="RefSeq" id="WP_015792686.1">
    <property type="nucleotide sequence ID" value="NC_013131.1"/>
</dbReference>
<dbReference type="KEGG" id="cai:Caci_4092"/>
<proteinExistence type="predicted"/>
<sequence>MAFDTDAYIRDLAAVHGLAPKAGDTDRADLTSRAVRAELEDIKTRTQALHDWSAAVVADHDAAKPHTAETAAVGAAARRSRPARRRAAARPSARPQR</sequence>
<feature type="region of interest" description="Disordered" evidence="1">
    <location>
        <begin position="61"/>
        <end position="97"/>
    </location>
</feature>